<keyword evidence="1" id="KW-1133">Transmembrane helix</keyword>
<geneLocation type="mitochondrion" evidence="2"/>
<protein>
    <submittedName>
        <fullName evidence="2">ATP synthase F0 subunit 8</fullName>
    </submittedName>
</protein>
<organism evidence="2">
    <name type="scientific">Goniada japonica</name>
    <dbReference type="NCBI Taxonomy" id="1644143"/>
    <lineage>
        <taxon>Eukaryota</taxon>
        <taxon>Metazoa</taxon>
        <taxon>Spiralia</taxon>
        <taxon>Lophotrochozoa</taxon>
        <taxon>Annelida</taxon>
        <taxon>Polychaeta</taxon>
        <taxon>Errantia</taxon>
        <taxon>Phyllodocida</taxon>
        <taxon>Goniadidae</taxon>
        <taxon>Goniada</taxon>
    </lineage>
</organism>
<keyword evidence="1" id="KW-0812">Transmembrane</keyword>
<dbReference type="GeneID" id="24251824"/>
<keyword evidence="2" id="KW-0496">Mitochondrion</keyword>
<evidence type="ECO:0000313" key="2">
    <source>
        <dbReference type="EMBL" id="AKE32083.1"/>
    </source>
</evidence>
<feature type="transmembrane region" description="Helical" evidence="1">
    <location>
        <begin position="6"/>
        <end position="24"/>
    </location>
</feature>
<sequence>MPHLSPMSWIMAPLIFYTLMILFMSSTWWSQTSKFPTISLSSMISSPQWNWF</sequence>
<keyword evidence="1" id="KW-0472">Membrane</keyword>
<dbReference type="CTD" id="4509"/>
<dbReference type="EMBL" id="KP867019">
    <property type="protein sequence ID" value="AKE32083.1"/>
    <property type="molecule type" value="Genomic_DNA"/>
</dbReference>
<accession>A0A0F6T562</accession>
<proteinExistence type="predicted"/>
<dbReference type="AlphaFoldDB" id="A0A0F6T562"/>
<dbReference type="RefSeq" id="YP_009136886.1">
    <property type="nucleotide sequence ID" value="NC_026995.1"/>
</dbReference>
<name>A0A0F6T562_9ANNE</name>
<reference evidence="2" key="1">
    <citation type="submission" date="2015-02" db="EMBL/GenBank/DDBJ databases">
        <authorList>
            <person name="Chen X."/>
            <person name="Li M."/>
            <person name="Liu H."/>
            <person name="Tang H."/>
            <person name="Guo L."/>
            <person name="Meng Z."/>
            <person name="Lin H."/>
        </authorList>
    </citation>
    <scope>NUCLEOTIDE SEQUENCE</scope>
</reference>
<gene>
    <name evidence="2" type="primary">ATP8</name>
</gene>
<evidence type="ECO:0000256" key="1">
    <source>
        <dbReference type="SAM" id="Phobius"/>
    </source>
</evidence>